<comment type="caution">
    <text evidence="24">The sequence shown here is derived from an EMBL/GenBank/DDBJ whole genome shotgun (WGS) entry which is preliminary data.</text>
</comment>
<evidence type="ECO:0000256" key="3">
    <source>
        <dbReference type="ARBA" id="ARBA00009592"/>
    </source>
</evidence>
<dbReference type="PRINTS" id="PR00019">
    <property type="entry name" value="LEURICHRPT"/>
</dbReference>
<keyword evidence="18" id="KW-0325">Glycoprotein</keyword>
<dbReference type="STRING" id="35608.A0A2U1QJ33"/>
<organism evidence="24 25">
    <name type="scientific">Artemisia annua</name>
    <name type="common">Sweet wormwood</name>
    <dbReference type="NCBI Taxonomy" id="35608"/>
    <lineage>
        <taxon>Eukaryota</taxon>
        <taxon>Viridiplantae</taxon>
        <taxon>Streptophyta</taxon>
        <taxon>Embryophyta</taxon>
        <taxon>Tracheophyta</taxon>
        <taxon>Spermatophyta</taxon>
        <taxon>Magnoliopsida</taxon>
        <taxon>eudicotyledons</taxon>
        <taxon>Gunneridae</taxon>
        <taxon>Pentapetalae</taxon>
        <taxon>asterids</taxon>
        <taxon>campanulids</taxon>
        <taxon>Asterales</taxon>
        <taxon>Asteraceae</taxon>
        <taxon>Asteroideae</taxon>
        <taxon>Anthemideae</taxon>
        <taxon>Artemisiinae</taxon>
        <taxon>Artemisia</taxon>
    </lineage>
</organism>
<dbReference type="AlphaFoldDB" id="A0A2U1QJ33"/>
<feature type="domain" description="Protein kinase" evidence="23">
    <location>
        <begin position="765"/>
        <end position="1037"/>
    </location>
</feature>
<evidence type="ECO:0000256" key="11">
    <source>
        <dbReference type="ARBA" id="ARBA00022737"/>
    </source>
</evidence>
<keyword evidence="17" id="KW-0675">Receptor</keyword>
<evidence type="ECO:0000256" key="8">
    <source>
        <dbReference type="ARBA" id="ARBA00022679"/>
    </source>
</evidence>
<keyword evidence="25" id="KW-1185">Reference proteome</keyword>
<evidence type="ECO:0000256" key="14">
    <source>
        <dbReference type="ARBA" id="ARBA00022840"/>
    </source>
</evidence>
<reference evidence="24 25" key="1">
    <citation type="journal article" date="2018" name="Mol. Plant">
        <title>The genome of Artemisia annua provides insight into the evolution of Asteraceae family and artemisinin biosynthesis.</title>
        <authorList>
            <person name="Shen Q."/>
            <person name="Zhang L."/>
            <person name="Liao Z."/>
            <person name="Wang S."/>
            <person name="Yan T."/>
            <person name="Shi P."/>
            <person name="Liu M."/>
            <person name="Fu X."/>
            <person name="Pan Q."/>
            <person name="Wang Y."/>
            <person name="Lv Z."/>
            <person name="Lu X."/>
            <person name="Zhang F."/>
            <person name="Jiang W."/>
            <person name="Ma Y."/>
            <person name="Chen M."/>
            <person name="Hao X."/>
            <person name="Li L."/>
            <person name="Tang Y."/>
            <person name="Lv G."/>
            <person name="Zhou Y."/>
            <person name="Sun X."/>
            <person name="Brodelius P.E."/>
            <person name="Rose J.K.C."/>
            <person name="Tang K."/>
        </authorList>
    </citation>
    <scope>NUCLEOTIDE SEQUENCE [LARGE SCALE GENOMIC DNA]</scope>
    <source>
        <strain evidence="25">cv. Huhao1</strain>
        <tissue evidence="24">Leaf</tissue>
    </source>
</reference>
<dbReference type="Gene3D" id="3.80.10.10">
    <property type="entry name" value="Ribonuclease Inhibitor"/>
    <property type="match status" value="4"/>
</dbReference>
<dbReference type="InterPro" id="IPR011009">
    <property type="entry name" value="Kinase-like_dom_sf"/>
</dbReference>
<dbReference type="InterPro" id="IPR008271">
    <property type="entry name" value="Ser/Thr_kinase_AS"/>
</dbReference>
<comment type="subcellular location">
    <subcellularLocation>
        <location evidence="1">Cell membrane</location>
    </subcellularLocation>
</comment>
<dbReference type="SMART" id="SM00220">
    <property type="entry name" value="S_TKc"/>
    <property type="match status" value="1"/>
</dbReference>
<dbReference type="Pfam" id="PF13855">
    <property type="entry name" value="LRR_8"/>
    <property type="match status" value="3"/>
</dbReference>
<dbReference type="EMBL" id="PKPP01000088">
    <property type="protein sequence ID" value="PWA98019.1"/>
    <property type="molecule type" value="Genomic_DNA"/>
</dbReference>
<dbReference type="PANTHER" id="PTHR45974">
    <property type="entry name" value="RECEPTOR-LIKE PROTEIN 55"/>
    <property type="match status" value="1"/>
</dbReference>
<evidence type="ECO:0000256" key="7">
    <source>
        <dbReference type="ARBA" id="ARBA00022614"/>
    </source>
</evidence>
<feature type="chain" id="PRO_5015705724" description="non-specific serine/threonine protein kinase" evidence="22">
    <location>
        <begin position="34"/>
        <end position="1044"/>
    </location>
</feature>
<keyword evidence="14" id="KW-0067">ATP-binding</keyword>
<keyword evidence="13" id="KW-0418">Kinase</keyword>
<accession>A0A2U1QJ33</accession>
<evidence type="ECO:0000256" key="2">
    <source>
        <dbReference type="ARBA" id="ARBA00008684"/>
    </source>
</evidence>
<dbReference type="GO" id="GO:0051707">
    <property type="term" value="P:response to other organism"/>
    <property type="evidence" value="ECO:0007669"/>
    <property type="project" value="UniProtKB-ARBA"/>
</dbReference>
<evidence type="ECO:0000256" key="19">
    <source>
        <dbReference type="ARBA" id="ARBA00047899"/>
    </source>
</evidence>
<evidence type="ECO:0000256" key="22">
    <source>
        <dbReference type="SAM" id="SignalP"/>
    </source>
</evidence>
<dbReference type="GO" id="GO:0004674">
    <property type="term" value="F:protein serine/threonine kinase activity"/>
    <property type="evidence" value="ECO:0007669"/>
    <property type="project" value="UniProtKB-KW"/>
</dbReference>
<keyword evidence="7" id="KW-0433">Leucine-rich repeat</keyword>
<evidence type="ECO:0000313" key="25">
    <source>
        <dbReference type="Proteomes" id="UP000245207"/>
    </source>
</evidence>
<dbReference type="InterPro" id="IPR032675">
    <property type="entry name" value="LRR_dom_sf"/>
</dbReference>
<dbReference type="Gene3D" id="1.10.510.10">
    <property type="entry name" value="Transferase(Phosphotransferase) domain 1"/>
    <property type="match status" value="1"/>
</dbReference>
<dbReference type="Gene3D" id="3.30.200.20">
    <property type="entry name" value="Phosphorylase Kinase, domain 1"/>
    <property type="match status" value="1"/>
</dbReference>
<dbReference type="PROSITE" id="PS50011">
    <property type="entry name" value="PROTEIN_KINASE_DOM"/>
    <property type="match status" value="1"/>
</dbReference>
<dbReference type="SUPFAM" id="SSF56112">
    <property type="entry name" value="Protein kinase-like (PK-like)"/>
    <property type="match status" value="1"/>
</dbReference>
<dbReference type="EC" id="2.7.11.1" evidence="4"/>
<dbReference type="GO" id="GO:0005886">
    <property type="term" value="C:plasma membrane"/>
    <property type="evidence" value="ECO:0007669"/>
    <property type="project" value="UniProtKB-SubCell"/>
</dbReference>
<protein>
    <recommendedName>
        <fullName evidence="4">non-specific serine/threonine protein kinase</fullName>
        <ecNumber evidence="4">2.7.11.1</ecNumber>
    </recommendedName>
</protein>
<keyword evidence="15 21" id="KW-1133">Transmembrane helix</keyword>
<evidence type="ECO:0000256" key="15">
    <source>
        <dbReference type="ARBA" id="ARBA00022989"/>
    </source>
</evidence>
<proteinExistence type="inferred from homology"/>
<dbReference type="InterPro" id="IPR013210">
    <property type="entry name" value="LRR_N_plant-typ"/>
</dbReference>
<dbReference type="FunFam" id="1.10.510.10:FF:000309">
    <property type="entry name" value="Leucine-rich repeat receptor-like protein kinase"/>
    <property type="match status" value="1"/>
</dbReference>
<keyword evidence="16 21" id="KW-0472">Membrane</keyword>
<evidence type="ECO:0000256" key="20">
    <source>
        <dbReference type="ARBA" id="ARBA00048679"/>
    </source>
</evidence>
<dbReference type="OrthoDB" id="647974at2759"/>
<dbReference type="GO" id="GO:0005524">
    <property type="term" value="F:ATP binding"/>
    <property type="evidence" value="ECO:0007669"/>
    <property type="project" value="UniProtKB-KW"/>
</dbReference>
<gene>
    <name evidence="24" type="ORF">CTI12_AA023990</name>
</gene>
<dbReference type="PROSITE" id="PS00108">
    <property type="entry name" value="PROTEIN_KINASE_ST"/>
    <property type="match status" value="1"/>
</dbReference>
<dbReference type="Pfam" id="PF08263">
    <property type="entry name" value="LRRNT_2"/>
    <property type="match status" value="1"/>
</dbReference>
<dbReference type="CDD" id="cd14066">
    <property type="entry name" value="STKc_IRAK"/>
    <property type="match status" value="1"/>
</dbReference>
<dbReference type="GO" id="GO:0006952">
    <property type="term" value="P:defense response"/>
    <property type="evidence" value="ECO:0007669"/>
    <property type="project" value="UniProtKB-ARBA"/>
</dbReference>
<comment type="catalytic activity">
    <reaction evidence="20">
        <text>L-seryl-[protein] + ATP = O-phospho-L-seryl-[protein] + ADP + H(+)</text>
        <dbReference type="Rhea" id="RHEA:17989"/>
        <dbReference type="Rhea" id="RHEA-COMP:9863"/>
        <dbReference type="Rhea" id="RHEA-COMP:11604"/>
        <dbReference type="ChEBI" id="CHEBI:15378"/>
        <dbReference type="ChEBI" id="CHEBI:29999"/>
        <dbReference type="ChEBI" id="CHEBI:30616"/>
        <dbReference type="ChEBI" id="CHEBI:83421"/>
        <dbReference type="ChEBI" id="CHEBI:456216"/>
        <dbReference type="EC" id="2.7.11.1"/>
    </reaction>
</comment>
<comment type="similarity">
    <text evidence="2">Belongs to the protein kinase superfamily. Ser/Thr protein kinase family.</text>
</comment>
<dbReference type="FunFam" id="3.80.10.10:FF:000213">
    <property type="entry name" value="Tyrosine-sulfated glycopeptide receptor 1"/>
    <property type="match status" value="1"/>
</dbReference>
<evidence type="ECO:0000256" key="12">
    <source>
        <dbReference type="ARBA" id="ARBA00022741"/>
    </source>
</evidence>
<dbReference type="Pfam" id="PF07714">
    <property type="entry name" value="PK_Tyr_Ser-Thr"/>
    <property type="match status" value="1"/>
</dbReference>
<evidence type="ECO:0000256" key="5">
    <source>
        <dbReference type="ARBA" id="ARBA00022475"/>
    </source>
</evidence>
<comment type="similarity">
    <text evidence="3">Belongs to the RLP family.</text>
</comment>
<dbReference type="InterPro" id="IPR003591">
    <property type="entry name" value="Leu-rich_rpt_typical-subtyp"/>
</dbReference>
<feature type="signal peptide" evidence="22">
    <location>
        <begin position="1"/>
        <end position="33"/>
    </location>
</feature>
<name>A0A2U1QJ33_ARTAN</name>
<dbReference type="FunFam" id="3.80.10.10:FF:000383">
    <property type="entry name" value="Leucine-rich repeat receptor protein kinase EMS1"/>
    <property type="match status" value="1"/>
</dbReference>
<dbReference type="InterPro" id="IPR001245">
    <property type="entry name" value="Ser-Thr/Tyr_kinase_cat_dom"/>
</dbReference>
<dbReference type="SUPFAM" id="SSF52058">
    <property type="entry name" value="L domain-like"/>
    <property type="match status" value="2"/>
</dbReference>
<dbReference type="Proteomes" id="UP000245207">
    <property type="component" value="Unassembled WGS sequence"/>
</dbReference>
<dbReference type="GO" id="GO:0030246">
    <property type="term" value="F:carbohydrate binding"/>
    <property type="evidence" value="ECO:0007669"/>
    <property type="project" value="UniProtKB-KW"/>
</dbReference>
<evidence type="ECO:0000256" key="4">
    <source>
        <dbReference type="ARBA" id="ARBA00012513"/>
    </source>
</evidence>
<keyword evidence="12" id="KW-0547">Nucleotide-binding</keyword>
<evidence type="ECO:0000256" key="9">
    <source>
        <dbReference type="ARBA" id="ARBA00022692"/>
    </source>
</evidence>
<keyword evidence="6" id="KW-0723">Serine/threonine-protein kinase</keyword>
<keyword evidence="8" id="KW-0808">Transferase</keyword>
<dbReference type="PANTHER" id="PTHR45974:SF95">
    <property type="entry name" value="OS02G0153700 PROTEIN"/>
    <property type="match status" value="1"/>
</dbReference>
<dbReference type="InterPro" id="IPR000719">
    <property type="entry name" value="Prot_kinase_dom"/>
</dbReference>
<keyword evidence="10 22" id="KW-0732">Signal</keyword>
<dbReference type="Pfam" id="PF00560">
    <property type="entry name" value="LRR_1"/>
    <property type="match status" value="2"/>
</dbReference>
<evidence type="ECO:0000313" key="24">
    <source>
        <dbReference type="EMBL" id="PWA98019.1"/>
    </source>
</evidence>
<dbReference type="SMART" id="SM00369">
    <property type="entry name" value="LRR_TYP"/>
    <property type="match status" value="5"/>
</dbReference>
<evidence type="ECO:0000256" key="17">
    <source>
        <dbReference type="ARBA" id="ARBA00023170"/>
    </source>
</evidence>
<sequence length="1044" mass="115219">MLLTKCLLFHSSSFNLCVLVILLLLFCPKYTDATCNPLDKESLLPLVTHFPGLNWSVSVDCCSWVGISCDKESRVVELSIPNRGLSGAFPTSIQNLTSISLLNLSYNFLSGPLSNEFFSSFNSLEIIDLSYNRFFGNLPNTLPASLQSLNFSSNRFDGTIQTTFLNSPLTLIELDISNNSFTGSIPPSICTSSPSLVTLDFSFNDFSQDIPPGFGNCSNLRVLNLGFNSLTGRIPIDIDGARSLQQLSLPGNYLTGEIGESIINLTTLTSVALFGNLFSGSIPVNIGKLSFLERLELQSNFLNGTIPLSLINSTKLQLLNLRDNSLVGMLADFDFSNFSQLSVVDLGENQFNGALPKTLFNCKSLTAIRLSRNNLEGEFLTDVVDLPSLSYLSISTNKLKNITKVFNILSNYTKLTTLILARNFFNETLPDGGSFGFLDLKVLGLGGCKLFGKIPAWWRSLTKLQVIDLSQNHISGTIPGWLQTLPKLFYLDLSNNTLTGGFPVKLTRLPALASKQVLDHDLELPVFAVQKDSDYQYNQMVSLPPALYLASNHLSGDIPVEIGNLQLIHILDLRHNKFSGSIPSALSNLTELEMLDLSHNQLSGQIPASLKSLFFLSYFNIAYNNLQGRIPTGGQFDTFLNQSYAGNPGLCGPPTHNPCGNRTPVKDSSDTHKKGPNKKMIIGLILAICFGLGITLTCLAFWILSVRRNLPRGNAEIHHMDMVSFNPTSAAEVPKDTGGVILFPNNARDIKNLTINDLYRATDNFSEANIIGCGGLGMVYRATLANGTKLAVKKLSGDMGLIAKEFKAEVEALSTTQHKNLVSLRGYCVDDRCQLLIYSYMENGSLEYWLHEKTDGASTLDWPTRLKIAQGASCGLAYLHQVYIVHRDIKSSNILLDDEFEACMADFGFSRMIQPYNTHVTTELVGTLGYIPPEYSQAWIATFRGDIYSFGVVMLELLSGRRPMEIFRPKESRELVVWVQQLRIEGKQNEVFDPVLTGKGFEVEMLQVLDVACKCVNANPLKRPKINEVVDWLHIVGSNHPNPI</sequence>
<keyword evidence="24" id="KW-0430">Lectin</keyword>
<evidence type="ECO:0000256" key="21">
    <source>
        <dbReference type="SAM" id="Phobius"/>
    </source>
</evidence>
<dbReference type="InterPro" id="IPR001611">
    <property type="entry name" value="Leu-rich_rpt"/>
</dbReference>
<keyword evidence="5" id="KW-1003">Cell membrane</keyword>
<keyword evidence="9 21" id="KW-0812">Transmembrane</keyword>
<evidence type="ECO:0000256" key="18">
    <source>
        <dbReference type="ARBA" id="ARBA00023180"/>
    </source>
</evidence>
<evidence type="ECO:0000256" key="13">
    <source>
        <dbReference type="ARBA" id="ARBA00022777"/>
    </source>
</evidence>
<evidence type="ECO:0000256" key="10">
    <source>
        <dbReference type="ARBA" id="ARBA00022729"/>
    </source>
</evidence>
<keyword evidence="11" id="KW-0677">Repeat</keyword>
<comment type="catalytic activity">
    <reaction evidence="19">
        <text>L-threonyl-[protein] + ATP = O-phospho-L-threonyl-[protein] + ADP + H(+)</text>
        <dbReference type="Rhea" id="RHEA:46608"/>
        <dbReference type="Rhea" id="RHEA-COMP:11060"/>
        <dbReference type="Rhea" id="RHEA-COMP:11605"/>
        <dbReference type="ChEBI" id="CHEBI:15378"/>
        <dbReference type="ChEBI" id="CHEBI:30013"/>
        <dbReference type="ChEBI" id="CHEBI:30616"/>
        <dbReference type="ChEBI" id="CHEBI:61977"/>
        <dbReference type="ChEBI" id="CHEBI:456216"/>
        <dbReference type="EC" id="2.7.11.1"/>
    </reaction>
</comment>
<evidence type="ECO:0000256" key="16">
    <source>
        <dbReference type="ARBA" id="ARBA00023136"/>
    </source>
</evidence>
<evidence type="ECO:0000256" key="6">
    <source>
        <dbReference type="ARBA" id="ARBA00022527"/>
    </source>
</evidence>
<evidence type="ECO:0000259" key="23">
    <source>
        <dbReference type="PROSITE" id="PS50011"/>
    </source>
</evidence>
<feature type="transmembrane region" description="Helical" evidence="21">
    <location>
        <begin position="680"/>
        <end position="704"/>
    </location>
</feature>
<evidence type="ECO:0000256" key="1">
    <source>
        <dbReference type="ARBA" id="ARBA00004236"/>
    </source>
</evidence>